<dbReference type="RefSeq" id="WP_129202571.1">
    <property type="nucleotide sequence ID" value="NZ_CP035495.1"/>
</dbReference>
<proteinExistence type="predicted"/>
<dbReference type="InterPro" id="IPR013783">
    <property type="entry name" value="Ig-like_fold"/>
</dbReference>
<dbReference type="NCBIfam" id="TIGR04226">
    <property type="entry name" value="RrgB_K2N_iso_D2"/>
    <property type="match status" value="2"/>
</dbReference>
<evidence type="ECO:0000256" key="5">
    <source>
        <dbReference type="SAM" id="Phobius"/>
    </source>
</evidence>
<keyword evidence="5" id="KW-0472">Membrane</keyword>
<feature type="domain" description="DUF7927" evidence="7">
    <location>
        <begin position="1547"/>
        <end position="1682"/>
    </location>
</feature>
<keyword evidence="5" id="KW-1133">Transmembrane helix</keyword>
<evidence type="ECO:0000256" key="1">
    <source>
        <dbReference type="ARBA" id="ARBA00004613"/>
    </source>
</evidence>
<dbReference type="KEGG" id="xyl:ET495_03275"/>
<protein>
    <submittedName>
        <fullName evidence="8">Isopeptide-forming domain-containing fimbrial protein</fullName>
    </submittedName>
</protein>
<feature type="transmembrane region" description="Helical" evidence="5">
    <location>
        <begin position="1721"/>
        <end position="1741"/>
    </location>
</feature>
<sequence length="1748" mass="179499">MNYSRNNARHVTVHTRSRRRRGALCRKIMAGIGGLAVVLTPLVVPAAGADDLAAAFASGVVIVDANNDGAVGAASPMAGASDAPLAGVAVVLRGTDPQHPGWTTTTAADGTWAFPEGDYTASPGPYTVTIDVDGVGGDVYATSPPGKSNAFTPVPDEAQQAKSATFEAGGSIVLNALVYPAWGFDLALANDPVGYQGKSLYTGTTPFDAAEGVGNDVSQADAVVRTGDVVSLNWSLTAAHNVAVSDTLPDATLEQTITLGDGAVANFAEVPPICASATIVARPSGTAIAPRTDPPAGTKSVVLTCGLGDMGEDRAAILLPTSIWVSGNSTSGAQFSTSARAYATGADGVAVARPSDAGEYGPFTITAAPHYDIAKWGAITATGPTNVTFNGVASTSVYTLTYVVTISTDRAGGAEAFSQPITVQDAFWATYGDGQTGESGTVVPDLKYEISTCAPVTPSNLNNTAVPVWGALTGTATTANTVAGSGTCATSRPSGSDEPYTLTLSGIDTSASRYPTQTVKGADLSAGPFYVASYLVTVRVPVSEIDRATGAADDGSGSLTFYNRVGGFDPVGASGTSNYGAGEEPGYCEVGPADDGVDNCDLMPDSAAERSNNVAGPKTVTVTPSTPSPTAPTWAKYFLDNTTPWSYSFALLPEAQANHDGAALVQPGEVHTTDMTVTAGSSTPLTNVQQCDVFDNSMATLAPLNATTGKTAMRSLADDRYSYVLRSGGSVAVNQAFNDNFVVEYAHVDLTGNDPDTGSFDALNNRWKGDWTAQKAVSCAQVPEDQWKSDPNAVPGGIDEVNVARMSAKDGFVIEPGLKFAWWLAFEQRETFHGGPHDGQAIPGGTVFANFGRVRSDEWQPDWNASSYIPGAGTTDGIARNAESTSSQGDRWTVTLATMRLTKRTIAADVGGVQATGVADVGVTGSAIAGRPVVWEITPTLSATSDAPAPISDVVVTDTLPAFVTYDDAATAAVAGGTPASTYHVNADGTTTLTWTLGRRTPNEAITPLRVVTGTDPLAPNGTTLVNTATITASGVVPRATHTDTHTVRLAQTGEVQLKKTVDHTLDLQDGQQAYTLRLKNFSATLPIAAPTLIDVLAYNGDASGNARVNRSPESAYSGTNTLAAPPQAFEFDGTTPLSGTFFYTTVPAAQVPQSLNDDTDPAIWTTEFTTDATAVKFVAGQNLATTADPSASGLTITYTTQQAGNRAGDLYANRFTAFSDTLMNGSRYQMLASNQTTVRVLGFSLGDLVWIETDDDGVYTPGVDLPAPAGVVVEVYDGDDTLVATSTTDENGRWVVDDLPQGSYYVRIPASQFAAGGPLAGLRAYPDPEEDPNGDLNEQQGHNGVADSGPGATPYSVVTAPITLSAAVDGDTITGKEPLGDNTASMRFSALTTDDFTNLTLDIALFAASDYTFAKTADPASGTAVAPGDTVTYTLTGTNTGGTPLEVTITDDLSAVLAHAGLVDGSVVATVDGAGAQPAPVVNGTTLSWTGRLDPGQVVHVTYAVVVNAGSEGATLRNLARSTAVPPSGTEIVPPEQETTHPVPGYELTKTADPADGTSVRPGEKVTYTLTGTNTGATRLDPVTITDDLAHVLDHASLDGDPVATVTGSDGAARTAGTTAVSATGLVWTGVLEVGETVTVTYTVTVDADCPDTSLVNVAVSSATPPGTDPITPPEADTTHPVDTPEPTPAVGVPSAPPAPSNEVVEHAHASWLPRTGAEIGVASAAVVVLLGAGVLLIAATRARRRL</sequence>
<evidence type="ECO:0000256" key="2">
    <source>
        <dbReference type="ARBA" id="ARBA00022525"/>
    </source>
</evidence>
<evidence type="ECO:0000259" key="6">
    <source>
        <dbReference type="Pfam" id="PF17210"/>
    </source>
</evidence>
<dbReference type="Pfam" id="PF25549">
    <property type="entry name" value="DUF7927"/>
    <property type="match status" value="2"/>
</dbReference>
<dbReference type="SUPFAM" id="SSF117074">
    <property type="entry name" value="Hypothetical protein PA1324"/>
    <property type="match status" value="1"/>
</dbReference>
<dbReference type="PANTHER" id="PTHR34819:SF3">
    <property type="entry name" value="CELL SURFACE PROTEIN"/>
    <property type="match status" value="1"/>
</dbReference>
<accession>A0A4P6EWQ4</accession>
<comment type="subcellular location">
    <subcellularLocation>
        <location evidence="1">Secreted</location>
    </subcellularLocation>
</comment>
<keyword evidence="9" id="KW-1185">Reference proteome</keyword>
<dbReference type="InterPro" id="IPR057687">
    <property type="entry name" value="DUF7927"/>
</dbReference>
<dbReference type="Pfam" id="PF17210">
    <property type="entry name" value="SdrD_B"/>
    <property type="match status" value="1"/>
</dbReference>
<gene>
    <name evidence="8" type="ORF">ET495_03275</name>
</gene>
<keyword evidence="2" id="KW-0964">Secreted</keyword>
<organism evidence="8 9">
    <name type="scientific">Xylanimonas allomyrinae</name>
    <dbReference type="NCBI Taxonomy" id="2509459"/>
    <lineage>
        <taxon>Bacteria</taxon>
        <taxon>Bacillati</taxon>
        <taxon>Actinomycetota</taxon>
        <taxon>Actinomycetes</taxon>
        <taxon>Micrococcales</taxon>
        <taxon>Promicromonosporaceae</taxon>
        <taxon>Xylanimonas</taxon>
    </lineage>
</organism>
<feature type="region of interest" description="Disordered" evidence="4">
    <location>
        <begin position="1320"/>
        <end position="1353"/>
    </location>
</feature>
<dbReference type="Gene3D" id="2.60.40.740">
    <property type="match status" value="3"/>
</dbReference>
<dbReference type="InterPro" id="IPR026466">
    <property type="entry name" value="Fim_isopep_form_D2_dom"/>
</dbReference>
<dbReference type="Gene3D" id="2.60.40.10">
    <property type="entry name" value="Immunoglobulins"/>
    <property type="match status" value="2"/>
</dbReference>
<dbReference type="InterPro" id="IPR051172">
    <property type="entry name" value="Chlamydia_OmcB"/>
</dbReference>
<evidence type="ECO:0000256" key="3">
    <source>
        <dbReference type="ARBA" id="ARBA00022729"/>
    </source>
</evidence>
<feature type="domain" description="SD-repeat containing protein B" evidence="6">
    <location>
        <begin position="1245"/>
        <end position="1311"/>
    </location>
</feature>
<dbReference type="PANTHER" id="PTHR34819">
    <property type="entry name" value="LARGE CYSTEINE-RICH PERIPLASMIC PROTEIN OMCB"/>
    <property type="match status" value="1"/>
</dbReference>
<dbReference type="OrthoDB" id="134475at2"/>
<dbReference type="GO" id="GO:0005975">
    <property type="term" value="P:carbohydrate metabolic process"/>
    <property type="evidence" value="ECO:0007669"/>
    <property type="project" value="UniProtKB-ARBA"/>
</dbReference>
<dbReference type="EMBL" id="CP035495">
    <property type="protein sequence ID" value="QAY62438.1"/>
    <property type="molecule type" value="Genomic_DNA"/>
</dbReference>
<dbReference type="Proteomes" id="UP000291758">
    <property type="component" value="Chromosome"/>
</dbReference>
<evidence type="ECO:0000313" key="8">
    <source>
        <dbReference type="EMBL" id="QAY62438.1"/>
    </source>
</evidence>
<dbReference type="InterPro" id="IPR047589">
    <property type="entry name" value="DUF11_rpt"/>
</dbReference>
<evidence type="ECO:0000259" key="7">
    <source>
        <dbReference type="Pfam" id="PF25549"/>
    </source>
</evidence>
<evidence type="ECO:0000256" key="4">
    <source>
        <dbReference type="SAM" id="MobiDB-lite"/>
    </source>
</evidence>
<dbReference type="NCBIfam" id="TIGR01451">
    <property type="entry name" value="B_ant_repeat"/>
    <property type="match status" value="2"/>
</dbReference>
<reference evidence="8 9" key="1">
    <citation type="submission" date="2019-01" db="EMBL/GenBank/DDBJ databases">
        <title>Genome sequencing of strain 2JSPR-7.</title>
        <authorList>
            <person name="Heo J."/>
            <person name="Kim S.-J."/>
            <person name="Kim J.-S."/>
            <person name="Hong S.-B."/>
            <person name="Kwon S.-W."/>
        </authorList>
    </citation>
    <scope>NUCLEOTIDE SEQUENCE [LARGE SCALE GENOMIC DNA]</scope>
    <source>
        <strain evidence="8 9">2JSPR-7</strain>
    </source>
</reference>
<feature type="transmembrane region" description="Helical" evidence="5">
    <location>
        <begin position="28"/>
        <end position="48"/>
    </location>
</feature>
<dbReference type="GO" id="GO:0005576">
    <property type="term" value="C:extracellular region"/>
    <property type="evidence" value="ECO:0007669"/>
    <property type="project" value="UniProtKB-SubCell"/>
</dbReference>
<keyword evidence="5" id="KW-0812">Transmembrane</keyword>
<feature type="region of interest" description="Disordered" evidence="4">
    <location>
        <begin position="1662"/>
        <end position="1705"/>
    </location>
</feature>
<evidence type="ECO:0000313" key="9">
    <source>
        <dbReference type="Proteomes" id="UP000291758"/>
    </source>
</evidence>
<name>A0A4P6EWQ4_9MICO</name>
<dbReference type="InterPro" id="IPR033764">
    <property type="entry name" value="Sdr_B"/>
</dbReference>
<feature type="region of interest" description="Disordered" evidence="4">
    <location>
        <begin position="1525"/>
        <end position="1545"/>
    </location>
</feature>
<feature type="domain" description="DUF7927" evidence="7">
    <location>
        <begin position="1412"/>
        <end position="1544"/>
    </location>
</feature>
<keyword evidence="3" id="KW-0732">Signal</keyword>